<dbReference type="SMART" id="SM00025">
    <property type="entry name" value="Pumilio"/>
    <property type="match status" value="8"/>
</dbReference>
<evidence type="ECO:0000256" key="3">
    <source>
        <dbReference type="ARBA" id="ARBA00022771"/>
    </source>
</evidence>
<feature type="region of interest" description="Disordered" evidence="7">
    <location>
        <begin position="860"/>
        <end position="883"/>
    </location>
</feature>
<dbReference type="FunFam" id="1.25.10.10:FF:000237">
    <property type="entry name" value="Pumilio homolog 9"/>
    <property type="match status" value="1"/>
</dbReference>
<comment type="caution">
    <text evidence="10">The sequence shown here is derived from an EMBL/GenBank/DDBJ whole genome shotgun (WGS) entry which is preliminary data.</text>
</comment>
<keyword evidence="2" id="KW-0677">Repeat</keyword>
<evidence type="ECO:0000259" key="8">
    <source>
        <dbReference type="PROSITE" id="PS50103"/>
    </source>
</evidence>
<dbReference type="Pfam" id="PF00806">
    <property type="entry name" value="PUF"/>
    <property type="match status" value="8"/>
</dbReference>
<feature type="zinc finger region" description="C3H1-type" evidence="6">
    <location>
        <begin position="326"/>
        <end position="353"/>
    </location>
</feature>
<evidence type="ECO:0000313" key="11">
    <source>
        <dbReference type="Proteomes" id="UP001211065"/>
    </source>
</evidence>
<dbReference type="PANTHER" id="PTHR12537:SF13">
    <property type="entry name" value="PUMILIO HOMOLOGY DOMAIN FAMILY MEMBER 4"/>
    <property type="match status" value="1"/>
</dbReference>
<evidence type="ECO:0000256" key="4">
    <source>
        <dbReference type="ARBA" id="ARBA00022833"/>
    </source>
</evidence>
<proteinExistence type="predicted"/>
<keyword evidence="4 6" id="KW-0862">Zinc</keyword>
<accession>A0AAD5U0D0</accession>
<evidence type="ECO:0000259" key="9">
    <source>
        <dbReference type="PROSITE" id="PS50303"/>
    </source>
</evidence>
<dbReference type="InterPro" id="IPR016024">
    <property type="entry name" value="ARM-type_fold"/>
</dbReference>
<dbReference type="SUPFAM" id="SSF48371">
    <property type="entry name" value="ARM repeat"/>
    <property type="match status" value="1"/>
</dbReference>
<dbReference type="InterPro" id="IPR033712">
    <property type="entry name" value="Pumilio_RNA-bd"/>
</dbReference>
<evidence type="ECO:0000313" key="10">
    <source>
        <dbReference type="EMBL" id="KAJ3210516.1"/>
    </source>
</evidence>
<dbReference type="Gene3D" id="4.10.1000.10">
    <property type="entry name" value="Zinc finger, CCCH-type"/>
    <property type="match status" value="1"/>
</dbReference>
<dbReference type="PROSITE" id="PS50303">
    <property type="entry name" value="PUM_HD"/>
    <property type="match status" value="1"/>
</dbReference>
<keyword evidence="3 6" id="KW-0863">Zinc-finger</keyword>
<keyword evidence="1 6" id="KW-0479">Metal-binding</keyword>
<feature type="repeat" description="Pumilio" evidence="5">
    <location>
        <begin position="534"/>
        <end position="570"/>
    </location>
</feature>
<gene>
    <name evidence="10" type="ORF">HK099_008223</name>
</gene>
<dbReference type="PROSITE" id="PS50103">
    <property type="entry name" value="ZF_C3H1"/>
    <property type="match status" value="1"/>
</dbReference>
<dbReference type="GO" id="GO:0003729">
    <property type="term" value="F:mRNA binding"/>
    <property type="evidence" value="ECO:0007669"/>
    <property type="project" value="TreeGrafter"/>
</dbReference>
<dbReference type="SUPFAM" id="SSF90229">
    <property type="entry name" value="CCCH zinc finger"/>
    <property type="match status" value="1"/>
</dbReference>
<keyword evidence="11" id="KW-1185">Reference proteome</keyword>
<dbReference type="InterPro" id="IPR001313">
    <property type="entry name" value="Pumilio_RNA-bd_rpt"/>
</dbReference>
<reference evidence="10" key="1">
    <citation type="submission" date="2020-05" db="EMBL/GenBank/DDBJ databases">
        <title>Phylogenomic resolution of chytrid fungi.</title>
        <authorList>
            <person name="Stajich J.E."/>
            <person name="Amses K."/>
            <person name="Simmons R."/>
            <person name="Seto K."/>
            <person name="Myers J."/>
            <person name="Bonds A."/>
            <person name="Quandt C.A."/>
            <person name="Barry K."/>
            <person name="Liu P."/>
            <person name="Grigoriev I."/>
            <person name="Longcore J.E."/>
            <person name="James T.Y."/>
        </authorList>
    </citation>
    <scope>NUCLEOTIDE SEQUENCE</scope>
    <source>
        <strain evidence="10">JEL0476</strain>
    </source>
</reference>
<feature type="repeat" description="Pumilio" evidence="5">
    <location>
        <begin position="498"/>
        <end position="533"/>
    </location>
</feature>
<feature type="repeat" description="Pumilio" evidence="5">
    <location>
        <begin position="679"/>
        <end position="714"/>
    </location>
</feature>
<dbReference type="CDD" id="cd07920">
    <property type="entry name" value="Pumilio"/>
    <property type="match status" value="1"/>
</dbReference>
<dbReference type="InterPro" id="IPR011989">
    <property type="entry name" value="ARM-like"/>
</dbReference>
<feature type="domain" description="C3H1-type" evidence="8">
    <location>
        <begin position="326"/>
        <end position="353"/>
    </location>
</feature>
<feature type="compositionally biased region" description="Polar residues" evidence="7">
    <location>
        <begin position="868"/>
        <end position="883"/>
    </location>
</feature>
<feature type="repeat" description="Pumilio" evidence="5">
    <location>
        <begin position="571"/>
        <end position="606"/>
    </location>
</feature>
<dbReference type="GO" id="GO:0008270">
    <property type="term" value="F:zinc ion binding"/>
    <property type="evidence" value="ECO:0007669"/>
    <property type="project" value="UniProtKB-KW"/>
</dbReference>
<dbReference type="SMART" id="SM00356">
    <property type="entry name" value="ZnF_C3H1"/>
    <property type="match status" value="1"/>
</dbReference>
<feature type="domain" description="PUM-HD" evidence="9">
    <location>
        <begin position="437"/>
        <end position="778"/>
    </location>
</feature>
<sequence length="1402" mass="160346">DNNNFKNKLINSVDLISNFDSDATENRADSMIQTSPTSLLNNSENKPNKTINNNKIRYYSHRLNEASTVFNPTHHQPLKATSPVFDSQKKSYFHGSSHHISRSLPTSRRNSVDLTTFWNAMEALNINSSNRESKTKKEEILVRPQTPTDRSVPLNESVSPSVPPQFSDSFMMEDEASYSGNGGFSTLLRAERENFSGMLSSRSAALDLASLPQTSPRASKVNDVSLDQFCQISPPKFNNQIDLSKIKTKSPTNSISYRGDLSNFRGSNNSNNDFHENLEKNINKENITYQNIPTSPSNYNSNALNDYTSQQMQNPQQLLLHQQQILPKSNLCRYYLQGFCSRGDRCLFIHSNSSISVNNSQQQQLQPQLSSRPPHNAVTLNAPFNASSGFVYPGVNNYNQVVLYLGNRQIVFGNNGSQYLPVNDGNNNFNNLKGNSNSSTYFKQKRSNTDEINRLTNIPFEDLVGQICSLCKDQHGCRYLQKILEEKNEAHLNIIFHEIYPHFVDLMTDPFGNYLCQRLLEFCSDEQRSLLLECSSSELINMSLNMHGTRAVQKIVEYLNQPQQIRAMISALSRNTVILIKDLNGNHVIQKCLYRLTAEQNQFIFDAVSENCVEIATHRHGCCILQRCIDHASEKQRKQIVSEIIFNALTLVQDPYGNYVVQYVLDLAEGLFSDQVIRRFIGNVCLLSVQKFSSNVIEKCIRVSEPETRKYLIEEMINMERLDKLLMDSYANYVVQTALDFAENHQRVKLVECIRPLLQNIRNTPHGKRIFAKINKEQQHFQQQDRNGVGLIQQQNVGQQICGSFQPQQQSPVQQQFAFQQQQGGLHQQQLQQQSGLQQHPIYVMEQQRQKQEQRYEVGNIQGGDVGSSKSNDNGYNSKGNESINLASINPMLFQNSQGTTGNMPQNNIAGNGNGGNRNYYFPPQTIQQQHHHQVQNQMGSSSNINQLAQLQQQNFYEHNNNQFQVIQQQQFMQEQQQLNQQQPQKQINLNFLYENNLENGVIAMSVLIQGMCKTIYSLPVHQEECVPLVTYKLLTLALLSSEGAEVENEGILSNIWTNNEEIVEILSQNPYLTQGESINSEFSKELSNREIALEMKLKTERSIHRSELVFDSKKLGNLANLHHSVEWFTNHVADLRTYSTKSFTKSSLLDSKFLERNASSESFQLYSKYSMESLPSLPVNVMENDPLPLTPEMAEHVDLILKNFSSLSQKCLFALRLELRLHSMYYLDLAMREGSYCIFESVSEPDPYIWALNADLTSCEEAISNSLSSLRLQFLFDGLSHLMCHNFFFNLKHVKRVNDNGKIKLIRNVQSLKQCLTNISSVKENGLERASQYFNLLNLEGHELIKFVEENPRKFNFDEYKIILTHIFDDELNESEEGSVGRKNYSNCLQSLKDYFVKHRF</sequence>
<feature type="compositionally biased region" description="Polar residues" evidence="7">
    <location>
        <begin position="145"/>
        <end position="166"/>
    </location>
</feature>
<dbReference type="PROSITE" id="PS50302">
    <property type="entry name" value="PUM"/>
    <property type="match status" value="8"/>
</dbReference>
<dbReference type="GO" id="GO:0010608">
    <property type="term" value="P:post-transcriptional regulation of gene expression"/>
    <property type="evidence" value="ECO:0007669"/>
    <property type="project" value="TreeGrafter"/>
</dbReference>
<dbReference type="InterPro" id="IPR036855">
    <property type="entry name" value="Znf_CCCH_sf"/>
</dbReference>
<dbReference type="InterPro" id="IPR033133">
    <property type="entry name" value="PUM-HD"/>
</dbReference>
<feature type="non-terminal residue" evidence="10">
    <location>
        <position position="1"/>
    </location>
</feature>
<feature type="repeat" description="Pumilio" evidence="5">
    <location>
        <begin position="607"/>
        <end position="642"/>
    </location>
</feature>
<dbReference type="Gene3D" id="1.25.10.10">
    <property type="entry name" value="Leucine-rich Repeat Variant"/>
    <property type="match status" value="1"/>
</dbReference>
<feature type="repeat" description="Pumilio" evidence="5">
    <location>
        <begin position="715"/>
        <end position="752"/>
    </location>
</feature>
<evidence type="ECO:0000256" key="2">
    <source>
        <dbReference type="ARBA" id="ARBA00022737"/>
    </source>
</evidence>
<name>A0AAD5U0D0_9FUNG</name>
<dbReference type="Proteomes" id="UP001211065">
    <property type="component" value="Unassembled WGS sequence"/>
</dbReference>
<feature type="repeat" description="Pumilio" evidence="5">
    <location>
        <begin position="462"/>
        <end position="497"/>
    </location>
</feature>
<dbReference type="EMBL" id="JADGJW010000886">
    <property type="protein sequence ID" value="KAJ3210516.1"/>
    <property type="molecule type" value="Genomic_DNA"/>
</dbReference>
<evidence type="ECO:0000256" key="5">
    <source>
        <dbReference type="PROSITE-ProRule" id="PRU00317"/>
    </source>
</evidence>
<evidence type="ECO:0000256" key="6">
    <source>
        <dbReference type="PROSITE-ProRule" id="PRU00723"/>
    </source>
</evidence>
<protein>
    <submittedName>
        <fullName evidence="10">Uncharacterized protein</fullName>
    </submittedName>
</protein>
<dbReference type="Pfam" id="PF00642">
    <property type="entry name" value="zf-CCCH"/>
    <property type="match status" value="1"/>
</dbReference>
<dbReference type="GO" id="GO:0005737">
    <property type="term" value="C:cytoplasm"/>
    <property type="evidence" value="ECO:0007669"/>
    <property type="project" value="TreeGrafter"/>
</dbReference>
<evidence type="ECO:0000256" key="7">
    <source>
        <dbReference type="SAM" id="MobiDB-lite"/>
    </source>
</evidence>
<organism evidence="10 11">
    <name type="scientific">Clydaea vesicula</name>
    <dbReference type="NCBI Taxonomy" id="447962"/>
    <lineage>
        <taxon>Eukaryota</taxon>
        <taxon>Fungi</taxon>
        <taxon>Fungi incertae sedis</taxon>
        <taxon>Chytridiomycota</taxon>
        <taxon>Chytridiomycota incertae sedis</taxon>
        <taxon>Chytridiomycetes</taxon>
        <taxon>Lobulomycetales</taxon>
        <taxon>Lobulomycetaceae</taxon>
        <taxon>Clydaea</taxon>
    </lineage>
</organism>
<dbReference type="InterPro" id="IPR000571">
    <property type="entry name" value="Znf_CCCH"/>
</dbReference>
<dbReference type="PANTHER" id="PTHR12537">
    <property type="entry name" value="RNA BINDING PROTEIN PUMILIO-RELATED"/>
    <property type="match status" value="1"/>
</dbReference>
<feature type="repeat" description="Pumilio" evidence="5">
    <location>
        <begin position="643"/>
        <end position="678"/>
    </location>
</feature>
<evidence type="ECO:0000256" key="1">
    <source>
        <dbReference type="ARBA" id="ARBA00022723"/>
    </source>
</evidence>
<feature type="region of interest" description="Disordered" evidence="7">
    <location>
        <begin position="143"/>
        <end position="166"/>
    </location>
</feature>